<gene>
    <name evidence="2" type="ORF">Tci_907683</name>
</gene>
<proteinExistence type="predicted"/>
<reference evidence="2" key="1">
    <citation type="journal article" date="2019" name="Sci. Rep.">
        <title>Draft genome of Tanacetum cinerariifolium, the natural source of mosquito coil.</title>
        <authorList>
            <person name="Yamashiro T."/>
            <person name="Shiraishi A."/>
            <person name="Satake H."/>
            <person name="Nakayama K."/>
        </authorList>
    </citation>
    <scope>NUCLEOTIDE SEQUENCE</scope>
</reference>
<evidence type="ECO:0000313" key="2">
    <source>
        <dbReference type="EMBL" id="GFD35714.1"/>
    </source>
</evidence>
<dbReference type="EMBL" id="BKCJ011462333">
    <property type="protein sequence ID" value="GFD35714.1"/>
    <property type="molecule type" value="Genomic_DNA"/>
</dbReference>
<feature type="non-terminal residue" evidence="2">
    <location>
        <position position="40"/>
    </location>
</feature>
<dbReference type="AlphaFoldDB" id="A0A699VUU6"/>
<accession>A0A699VUU6</accession>
<feature type="coiled-coil region" evidence="1">
    <location>
        <begin position="13"/>
        <end position="40"/>
    </location>
</feature>
<organism evidence="2">
    <name type="scientific">Tanacetum cinerariifolium</name>
    <name type="common">Dalmatian daisy</name>
    <name type="synonym">Chrysanthemum cinerariifolium</name>
    <dbReference type="NCBI Taxonomy" id="118510"/>
    <lineage>
        <taxon>Eukaryota</taxon>
        <taxon>Viridiplantae</taxon>
        <taxon>Streptophyta</taxon>
        <taxon>Embryophyta</taxon>
        <taxon>Tracheophyta</taxon>
        <taxon>Spermatophyta</taxon>
        <taxon>Magnoliopsida</taxon>
        <taxon>eudicotyledons</taxon>
        <taxon>Gunneridae</taxon>
        <taxon>Pentapetalae</taxon>
        <taxon>asterids</taxon>
        <taxon>campanulids</taxon>
        <taxon>Asterales</taxon>
        <taxon>Asteraceae</taxon>
        <taxon>Asteroideae</taxon>
        <taxon>Anthemideae</taxon>
        <taxon>Anthemidinae</taxon>
        <taxon>Tanacetum</taxon>
    </lineage>
</organism>
<keyword evidence="1" id="KW-0175">Coiled coil</keyword>
<name>A0A699VUU6_TANCI</name>
<sequence>MTHEEVKELIADRVAEEMEAREVARNLEALNENKEEQEGE</sequence>
<evidence type="ECO:0000256" key="1">
    <source>
        <dbReference type="SAM" id="Coils"/>
    </source>
</evidence>
<comment type="caution">
    <text evidence="2">The sequence shown here is derived from an EMBL/GenBank/DDBJ whole genome shotgun (WGS) entry which is preliminary data.</text>
</comment>
<protein>
    <submittedName>
        <fullName evidence="2">Uncharacterized protein</fullName>
    </submittedName>
</protein>